<accession>A0A8S3YXJ2</accession>
<reference evidence="1" key="1">
    <citation type="submission" date="2021-04" db="EMBL/GenBank/DDBJ databases">
        <authorList>
            <consortium name="Molecular Ecology Group"/>
        </authorList>
    </citation>
    <scope>NUCLEOTIDE SEQUENCE</scope>
</reference>
<name>A0A8S3YXJ2_9EUPU</name>
<organism evidence="1 2">
    <name type="scientific">Candidula unifasciata</name>
    <dbReference type="NCBI Taxonomy" id="100452"/>
    <lineage>
        <taxon>Eukaryota</taxon>
        <taxon>Metazoa</taxon>
        <taxon>Spiralia</taxon>
        <taxon>Lophotrochozoa</taxon>
        <taxon>Mollusca</taxon>
        <taxon>Gastropoda</taxon>
        <taxon>Heterobranchia</taxon>
        <taxon>Euthyneura</taxon>
        <taxon>Panpulmonata</taxon>
        <taxon>Eupulmonata</taxon>
        <taxon>Stylommatophora</taxon>
        <taxon>Helicina</taxon>
        <taxon>Helicoidea</taxon>
        <taxon>Geomitridae</taxon>
        <taxon>Candidula</taxon>
    </lineage>
</organism>
<feature type="non-terminal residue" evidence="1">
    <location>
        <position position="1"/>
    </location>
</feature>
<protein>
    <submittedName>
        <fullName evidence="1">Uncharacterized protein</fullName>
    </submittedName>
</protein>
<gene>
    <name evidence="1" type="ORF">CUNI_LOCUS5943</name>
</gene>
<keyword evidence="2" id="KW-1185">Reference proteome</keyword>
<proteinExistence type="predicted"/>
<dbReference type="Proteomes" id="UP000678393">
    <property type="component" value="Unassembled WGS sequence"/>
</dbReference>
<sequence>ATEDSLKKVIPKGSACIIPLIYVYVTQPHCIIARHSKEELKVEVSCYDILIKGASDRHISA</sequence>
<dbReference type="OrthoDB" id="445152at2759"/>
<comment type="caution">
    <text evidence="1">The sequence shown here is derived from an EMBL/GenBank/DDBJ whole genome shotgun (WGS) entry which is preliminary data.</text>
</comment>
<feature type="non-terminal residue" evidence="1">
    <location>
        <position position="61"/>
    </location>
</feature>
<evidence type="ECO:0000313" key="2">
    <source>
        <dbReference type="Proteomes" id="UP000678393"/>
    </source>
</evidence>
<dbReference type="EMBL" id="CAJHNH020000890">
    <property type="protein sequence ID" value="CAG5120385.1"/>
    <property type="molecule type" value="Genomic_DNA"/>
</dbReference>
<evidence type="ECO:0000313" key="1">
    <source>
        <dbReference type="EMBL" id="CAG5120385.1"/>
    </source>
</evidence>
<dbReference type="AlphaFoldDB" id="A0A8S3YXJ2"/>